<evidence type="ECO:0000256" key="1">
    <source>
        <dbReference type="SAM" id="MobiDB-lite"/>
    </source>
</evidence>
<dbReference type="Proteomes" id="UP000289152">
    <property type="component" value="Unassembled WGS sequence"/>
</dbReference>
<dbReference type="InParanoid" id="A0A4V1M3B2"/>
<dbReference type="CDD" id="cd14014">
    <property type="entry name" value="STKc_PknB_like"/>
    <property type="match status" value="1"/>
</dbReference>
<feature type="compositionally biased region" description="Basic and acidic residues" evidence="1">
    <location>
        <begin position="701"/>
        <end position="715"/>
    </location>
</feature>
<evidence type="ECO:0000313" key="3">
    <source>
        <dbReference type="EMBL" id="RXK36260.1"/>
    </source>
</evidence>
<protein>
    <submittedName>
        <fullName evidence="3">CAMK/CAMKL protein kinase</fullName>
    </submittedName>
</protein>
<accession>A0A4V1M3B2</accession>
<gene>
    <name evidence="3" type="ORF">M231_06463</name>
</gene>
<dbReference type="PROSITE" id="PS50011">
    <property type="entry name" value="PROTEIN_KINASE_DOM"/>
    <property type="match status" value="1"/>
</dbReference>
<reference evidence="3 4" key="1">
    <citation type="submission" date="2016-06" db="EMBL/GenBank/DDBJ databases">
        <title>Evolution of pathogenesis and genome organization in the Tremellales.</title>
        <authorList>
            <person name="Cuomo C."/>
            <person name="Litvintseva A."/>
            <person name="Heitman J."/>
            <person name="Chen Y."/>
            <person name="Sun S."/>
            <person name="Springer D."/>
            <person name="Dromer F."/>
            <person name="Young S."/>
            <person name="Zeng Q."/>
            <person name="Chapman S."/>
            <person name="Gujja S."/>
            <person name="Saif S."/>
            <person name="Birren B."/>
        </authorList>
    </citation>
    <scope>NUCLEOTIDE SEQUENCE [LARGE SCALE GENOMIC DNA]</scope>
    <source>
        <strain evidence="3 4">ATCC 28783</strain>
    </source>
</reference>
<dbReference type="STRING" id="5217.A0A4V1M3B2"/>
<feature type="region of interest" description="Disordered" evidence="1">
    <location>
        <begin position="487"/>
        <end position="641"/>
    </location>
</feature>
<dbReference type="SMART" id="SM00220">
    <property type="entry name" value="S_TKc"/>
    <property type="match status" value="1"/>
</dbReference>
<dbReference type="GO" id="GO:0005737">
    <property type="term" value="C:cytoplasm"/>
    <property type="evidence" value="ECO:0007669"/>
    <property type="project" value="TreeGrafter"/>
</dbReference>
<keyword evidence="4" id="KW-1185">Reference proteome</keyword>
<feature type="compositionally biased region" description="Basic and acidic residues" evidence="1">
    <location>
        <begin position="681"/>
        <end position="690"/>
    </location>
</feature>
<sequence>MVGLSAQPTLYKPKSKIRLRLGLTPPHPKPAPAPVAQITTHTSQTTVTNVNTNNSTVSLTSRPDSRSAFTYDSSVRSQQSPAFDVISYSTQSPASLAFSHHPNPSTQTLADETVNTVHAVYPSPPTTDERDDTIHATAGHGPIRTMEMALESHPHVSAEIKSQDVFHLSDEQLSERFVFVDEIGFGNWGSVWKCQPRRVRESALTRKDIGVKLGKVSAAGYGGGARGVVAIKLVHRSKDPTTAARVRALWGEMKIIRGLRHEPHPSIIQFEAFVITPSYALVIMPYLSHLIPVCLPPQIAIPYFRQLASAVGYLHERGITHNDIKPANVLLGYNDVPVLVDFGFAQKWQVGARGSFLSSISWGTPEYLDPQRAKGMPHDERASDVWSLGITMFEILIGRTPFEANEEEEFFTPEQLIVYYERTKRGVWVGDWSMPSDLEELLRAMINPDPTYRLTAMQAYHHHALQPSSPSIIVTPHFVRMAATFDDEPLPAPSKQDITTVARHEKSKSVADAKKKRKTKEAPRAATPIPLGESIKQHANLTKGRSQNLQEGKENMYNGDSQTPSPQKNRLKQRRELGEDERLEDDLTPTKLTKPAQPLQLLLVPEKRLSPRTSQPQLTAVRPASAASDARATPELRDSKDTTVAQLSHRVSAMSLASSASGAKTKEEAVLRTMRSLEGIKKKPSQRDLLSKIGRPAPEPPRPRSMDSIPEEGKKKSLSVVPERHSVPIDMLINPLPKIELKHDGTVPNASVPTSPPRKVHSPGKVAGHAQSPVRHQVNAPRPADAVALQRQSGITFPKPDFDSPLAELRERILTDDQEKAIRFRQHSGDLLPAKTSTPVEVLMETKVETSTPEAASRPLSRAKSIEALALDNRLDKITAFVKNVEFIVDEARKALAEGRELDLPLLSLPQETTTEQVSGKNENHGKKGAVTFGQPHQFGVSPEKGAIPAHLRTSSTQVEPATPPKYLTYAEAEAKVRAANEWMEMQGRGVRKERAPISHVMKIFDRPSSRSNTPEPSMIPLKAPALRGAPSTPALRSTTTRAVPARKSESNLRNFATMPSSLSIPLVSDDEDEVDHGHIHRQRGVYEQLLDQTPGVVRQGDGWSSWRSMAKPSSMASLREKARNLLRDDERGRHITNLAEEVKEKRNSKLVSTFSTSTVGIGLRPQTPAAASTLKDGKVKGIFKAIRGVMGGNKA</sequence>
<dbReference type="EMBL" id="SDIL01000103">
    <property type="protein sequence ID" value="RXK36260.1"/>
    <property type="molecule type" value="Genomic_DNA"/>
</dbReference>
<feature type="region of interest" description="Disordered" evidence="1">
    <location>
        <begin position="681"/>
        <end position="720"/>
    </location>
</feature>
<dbReference type="Gene3D" id="1.10.510.10">
    <property type="entry name" value="Transferase(Phosphotransferase) domain 1"/>
    <property type="match status" value="1"/>
</dbReference>
<dbReference type="GO" id="GO:0010506">
    <property type="term" value="P:regulation of autophagy"/>
    <property type="evidence" value="ECO:0007669"/>
    <property type="project" value="InterPro"/>
</dbReference>
<feature type="compositionally biased region" description="Basic and acidic residues" evidence="1">
    <location>
        <begin position="632"/>
        <end position="641"/>
    </location>
</feature>
<dbReference type="SUPFAM" id="SSF56112">
    <property type="entry name" value="Protein kinase-like (PK-like)"/>
    <property type="match status" value="1"/>
</dbReference>
<keyword evidence="3" id="KW-0418">Kinase</keyword>
<dbReference type="PROSITE" id="PS00108">
    <property type="entry name" value="PROTEIN_KINASE_ST"/>
    <property type="match status" value="1"/>
</dbReference>
<keyword evidence="3" id="KW-0808">Transferase</keyword>
<feature type="compositionally biased region" description="Polar residues" evidence="1">
    <location>
        <begin position="537"/>
        <end position="550"/>
    </location>
</feature>
<dbReference type="InterPro" id="IPR008271">
    <property type="entry name" value="Ser/Thr_kinase_AS"/>
</dbReference>
<dbReference type="InterPro" id="IPR000719">
    <property type="entry name" value="Prot_kinase_dom"/>
</dbReference>
<feature type="compositionally biased region" description="Basic and acidic residues" evidence="1">
    <location>
        <begin position="502"/>
        <end position="513"/>
    </location>
</feature>
<name>A0A4V1M3B2_TREME</name>
<dbReference type="Pfam" id="PF00069">
    <property type="entry name" value="Pkinase"/>
    <property type="match status" value="1"/>
</dbReference>
<dbReference type="PANTHER" id="PTHR24348">
    <property type="entry name" value="SERINE/THREONINE-PROTEIN KINASE UNC-51-RELATED"/>
    <property type="match status" value="1"/>
</dbReference>
<feature type="region of interest" description="Disordered" evidence="1">
    <location>
        <begin position="748"/>
        <end position="778"/>
    </location>
</feature>
<dbReference type="GO" id="GO:0004674">
    <property type="term" value="F:protein serine/threonine kinase activity"/>
    <property type="evidence" value="ECO:0007669"/>
    <property type="project" value="InterPro"/>
</dbReference>
<feature type="region of interest" description="Disordered" evidence="1">
    <location>
        <begin position="1021"/>
        <end position="1049"/>
    </location>
</feature>
<dbReference type="OrthoDB" id="68483at2759"/>
<comment type="caution">
    <text evidence="3">The sequence shown here is derived from an EMBL/GenBank/DDBJ whole genome shotgun (WGS) entry which is preliminary data.</text>
</comment>
<dbReference type="Gene3D" id="3.30.200.20">
    <property type="entry name" value="Phosphorylase Kinase, domain 1"/>
    <property type="match status" value="1"/>
</dbReference>
<feature type="compositionally biased region" description="Polar residues" evidence="1">
    <location>
        <begin position="558"/>
        <end position="568"/>
    </location>
</feature>
<dbReference type="InterPro" id="IPR011009">
    <property type="entry name" value="Kinase-like_dom_sf"/>
</dbReference>
<evidence type="ECO:0000259" key="2">
    <source>
        <dbReference type="PROSITE" id="PS50011"/>
    </source>
</evidence>
<dbReference type="PANTHER" id="PTHR24348:SF68">
    <property type="entry name" value="SERINE_THREONINE-PROTEIN KINASE ATG1C"/>
    <property type="match status" value="1"/>
</dbReference>
<dbReference type="VEuPathDB" id="FungiDB:TREMEDRAFT_64208"/>
<feature type="domain" description="Protein kinase" evidence="2">
    <location>
        <begin position="177"/>
        <end position="465"/>
    </location>
</feature>
<feature type="compositionally biased region" description="Acidic residues" evidence="1">
    <location>
        <begin position="578"/>
        <end position="587"/>
    </location>
</feature>
<dbReference type="InterPro" id="IPR045269">
    <property type="entry name" value="Atg1-like"/>
</dbReference>
<dbReference type="AlphaFoldDB" id="A0A4V1M3B2"/>
<evidence type="ECO:0000313" key="4">
    <source>
        <dbReference type="Proteomes" id="UP000289152"/>
    </source>
</evidence>
<organism evidence="3 4">
    <name type="scientific">Tremella mesenterica</name>
    <name type="common">Jelly fungus</name>
    <dbReference type="NCBI Taxonomy" id="5217"/>
    <lineage>
        <taxon>Eukaryota</taxon>
        <taxon>Fungi</taxon>
        <taxon>Dikarya</taxon>
        <taxon>Basidiomycota</taxon>
        <taxon>Agaricomycotina</taxon>
        <taxon>Tremellomycetes</taxon>
        <taxon>Tremellales</taxon>
        <taxon>Tremellaceae</taxon>
        <taxon>Tremella</taxon>
    </lineage>
</organism>
<proteinExistence type="predicted"/>
<dbReference type="GO" id="GO:0005524">
    <property type="term" value="F:ATP binding"/>
    <property type="evidence" value="ECO:0007669"/>
    <property type="project" value="InterPro"/>
</dbReference>